<gene>
    <name evidence="1" type="ORF">V3328_07330</name>
</gene>
<dbReference type="EMBL" id="JAZHOF010000003">
    <property type="protein sequence ID" value="MEJ8571278.1"/>
    <property type="molecule type" value="Genomic_DNA"/>
</dbReference>
<proteinExistence type="predicted"/>
<sequence>MEVTPHPNPALEAAFRAMEARATEISVETVKRAPAMEAWRLAYLIGWSDDRIAAAGRADLIARIRTLKESERKRCRAGHWSADLNRLTALKQAYVQVRLEALRARPRRAAA</sequence>
<name>A0AAW9RT74_9HYPH</name>
<evidence type="ECO:0000313" key="2">
    <source>
        <dbReference type="Proteomes" id="UP001378188"/>
    </source>
</evidence>
<organism evidence="1 2">
    <name type="scientific">Microbaculum marinum</name>
    <dbReference type="NCBI Taxonomy" id="1764581"/>
    <lineage>
        <taxon>Bacteria</taxon>
        <taxon>Pseudomonadati</taxon>
        <taxon>Pseudomonadota</taxon>
        <taxon>Alphaproteobacteria</taxon>
        <taxon>Hyphomicrobiales</taxon>
        <taxon>Tepidamorphaceae</taxon>
        <taxon>Microbaculum</taxon>
    </lineage>
</organism>
<dbReference type="Proteomes" id="UP001378188">
    <property type="component" value="Unassembled WGS sequence"/>
</dbReference>
<protein>
    <submittedName>
        <fullName evidence="1">Uncharacterized protein</fullName>
    </submittedName>
</protein>
<reference evidence="1 2" key="1">
    <citation type="submission" date="2024-02" db="EMBL/GenBank/DDBJ databases">
        <title>Genome analysis and characterization of Microbaculum marinisediminis sp. nov., isolated from marine sediment.</title>
        <authorList>
            <person name="Du Z.-J."/>
            <person name="Ye Y.-Q."/>
            <person name="Zhang Z.-R."/>
            <person name="Yuan S.-M."/>
            <person name="Zhang X.-Y."/>
        </authorList>
    </citation>
    <scope>NUCLEOTIDE SEQUENCE [LARGE SCALE GENOMIC DNA]</scope>
    <source>
        <strain evidence="1 2">SDUM1044001</strain>
    </source>
</reference>
<keyword evidence="2" id="KW-1185">Reference proteome</keyword>
<evidence type="ECO:0000313" key="1">
    <source>
        <dbReference type="EMBL" id="MEJ8571278.1"/>
    </source>
</evidence>
<comment type="caution">
    <text evidence="1">The sequence shown here is derived from an EMBL/GenBank/DDBJ whole genome shotgun (WGS) entry which is preliminary data.</text>
</comment>
<dbReference type="RefSeq" id="WP_340328981.1">
    <property type="nucleotide sequence ID" value="NZ_JAZHOF010000003.1"/>
</dbReference>
<accession>A0AAW9RT74</accession>
<dbReference type="AlphaFoldDB" id="A0AAW9RT74"/>